<organism evidence="1 2">
    <name type="scientific">Eumeta variegata</name>
    <name type="common">Bagworm moth</name>
    <name type="synonym">Eumeta japonica</name>
    <dbReference type="NCBI Taxonomy" id="151549"/>
    <lineage>
        <taxon>Eukaryota</taxon>
        <taxon>Metazoa</taxon>
        <taxon>Ecdysozoa</taxon>
        <taxon>Arthropoda</taxon>
        <taxon>Hexapoda</taxon>
        <taxon>Insecta</taxon>
        <taxon>Pterygota</taxon>
        <taxon>Neoptera</taxon>
        <taxon>Endopterygota</taxon>
        <taxon>Lepidoptera</taxon>
        <taxon>Glossata</taxon>
        <taxon>Ditrysia</taxon>
        <taxon>Tineoidea</taxon>
        <taxon>Psychidae</taxon>
        <taxon>Oiketicinae</taxon>
        <taxon>Eumeta</taxon>
    </lineage>
</organism>
<reference evidence="1 2" key="1">
    <citation type="journal article" date="2019" name="Commun. Biol.">
        <title>The bagworm genome reveals a unique fibroin gene that provides high tensile strength.</title>
        <authorList>
            <person name="Kono N."/>
            <person name="Nakamura H."/>
            <person name="Ohtoshi R."/>
            <person name="Tomita M."/>
            <person name="Numata K."/>
            <person name="Arakawa K."/>
        </authorList>
    </citation>
    <scope>NUCLEOTIDE SEQUENCE [LARGE SCALE GENOMIC DNA]</scope>
</reference>
<dbReference type="EMBL" id="BGZK01000089">
    <property type="protein sequence ID" value="GBP17628.1"/>
    <property type="molecule type" value="Genomic_DNA"/>
</dbReference>
<sequence>MTLACLIYLQQRQPTAGPHAPPTSTAWRQYGLTAEPCHEGSGIGSRAKRGVRNLMWWLTVQEDSDEVPAVERAGSGRRQVLNIILYVCFKLPGFPWRHEYSH</sequence>
<dbReference type="AlphaFoldDB" id="A0A4C1TUQ1"/>
<accession>A0A4C1TUQ1</accession>
<comment type="caution">
    <text evidence="1">The sequence shown here is derived from an EMBL/GenBank/DDBJ whole genome shotgun (WGS) entry which is preliminary data.</text>
</comment>
<evidence type="ECO:0000313" key="2">
    <source>
        <dbReference type="Proteomes" id="UP000299102"/>
    </source>
</evidence>
<gene>
    <name evidence="1" type="ORF">EVAR_8627_1</name>
</gene>
<evidence type="ECO:0000313" key="1">
    <source>
        <dbReference type="EMBL" id="GBP17628.1"/>
    </source>
</evidence>
<protein>
    <submittedName>
        <fullName evidence="1">Uncharacterized protein</fullName>
    </submittedName>
</protein>
<keyword evidence="2" id="KW-1185">Reference proteome</keyword>
<dbReference type="Proteomes" id="UP000299102">
    <property type="component" value="Unassembled WGS sequence"/>
</dbReference>
<name>A0A4C1TUQ1_EUMVA</name>
<proteinExistence type="predicted"/>